<evidence type="ECO:0000256" key="6">
    <source>
        <dbReference type="ARBA" id="ARBA00034221"/>
    </source>
</evidence>
<evidence type="ECO:0000256" key="9">
    <source>
        <dbReference type="SAM" id="Phobius"/>
    </source>
</evidence>
<accession>A0ABX0J7Y1</accession>
<dbReference type="InterPro" id="IPR025405">
    <property type="entry name" value="DUF4131"/>
</dbReference>
<dbReference type="InterPro" id="IPR052159">
    <property type="entry name" value="Competence_DNA_uptake"/>
</dbReference>
<dbReference type="SUPFAM" id="SSF56281">
    <property type="entry name" value="Metallo-hydrolase/oxidoreductase"/>
    <property type="match status" value="1"/>
</dbReference>
<feature type="transmembrane region" description="Helical" evidence="9">
    <location>
        <begin position="387"/>
        <end position="405"/>
    </location>
</feature>
<proteinExistence type="predicted"/>
<comment type="function">
    <text evidence="7">Counteracts the endogenous Pycsar antiviral defense system. Phosphodiesterase that enables metal-dependent hydrolysis of host cyclic nucleotide Pycsar defense signals such as cCMP and cUMP.</text>
</comment>
<evidence type="ECO:0000256" key="3">
    <source>
        <dbReference type="ARBA" id="ARBA00022692"/>
    </source>
</evidence>
<feature type="transmembrane region" description="Helical" evidence="9">
    <location>
        <begin position="28"/>
        <end position="45"/>
    </location>
</feature>
<feature type="transmembrane region" description="Helical" evidence="9">
    <location>
        <begin position="363"/>
        <end position="381"/>
    </location>
</feature>
<feature type="domain" description="ComEC/Rec2-related protein" evidence="11">
    <location>
        <begin position="267"/>
        <end position="530"/>
    </location>
</feature>
<evidence type="ECO:0000256" key="7">
    <source>
        <dbReference type="ARBA" id="ARBA00034301"/>
    </source>
</evidence>
<keyword evidence="5 9" id="KW-0472">Membrane</keyword>
<organism evidence="13 14">
    <name type="scientific">Paenibacillus agricola</name>
    <dbReference type="NCBI Taxonomy" id="2716264"/>
    <lineage>
        <taxon>Bacteria</taxon>
        <taxon>Bacillati</taxon>
        <taxon>Bacillota</taxon>
        <taxon>Bacilli</taxon>
        <taxon>Bacillales</taxon>
        <taxon>Paenibacillaceae</taxon>
        <taxon>Paenibacillus</taxon>
    </lineage>
</organism>
<protein>
    <submittedName>
        <fullName evidence="13">DUF4131 domain-containing protein</fullName>
    </submittedName>
</protein>
<dbReference type="Pfam" id="PF03772">
    <property type="entry name" value="Competence"/>
    <property type="match status" value="1"/>
</dbReference>
<feature type="transmembrane region" description="Helical" evidence="9">
    <location>
        <begin position="443"/>
        <end position="473"/>
    </location>
</feature>
<feature type="transmembrane region" description="Helical" evidence="9">
    <location>
        <begin position="287"/>
        <end position="310"/>
    </location>
</feature>
<evidence type="ECO:0000256" key="5">
    <source>
        <dbReference type="ARBA" id="ARBA00023136"/>
    </source>
</evidence>
<dbReference type="Pfam" id="PF13567">
    <property type="entry name" value="DUF4131"/>
    <property type="match status" value="1"/>
</dbReference>
<feature type="transmembrane region" description="Helical" evidence="9">
    <location>
        <begin position="317"/>
        <end position="334"/>
    </location>
</feature>
<reference evidence="13" key="1">
    <citation type="submission" date="2020-03" db="EMBL/GenBank/DDBJ databases">
        <title>Draft sequencing of Paenibacilllus sp. S3N08.</title>
        <authorList>
            <person name="Kim D.-U."/>
        </authorList>
    </citation>
    <scope>NUCLEOTIDE SEQUENCE</scope>
    <source>
        <strain evidence="13">S3N08</strain>
    </source>
</reference>
<sequence length="941" mass="103724">MVNRPLVSCIWLWLCGYAAAHVLELNWLSLYVSVGLGITAIIWWSARAPWRIGVCALLLVGISAGYYESYDRGNTSKLLLPSIAKGADEAAVKLEGIITSRVEVDGDKASFTLTVERLVEQAVAGEAGNTSNAIETGSAEGDTVAIKEAAPSPSINEPVAVTVKLLTREEQQTVYGWQRADRVVLNGTAKAPQIARNYEGFDYRAYLRLQHIHWIVAVKGLAAIQASAPEQWTWQSALRWNDEFRLLLGQRIADIFPAQQGGFMKSMLIGLTDDMDPLQFQQFSQLGLTHILAVSGLNVAVFLACLLWVLRKFRCTRETCLLTAIALMPLYIALTGGSPSIVRAGLMAMIALYTAYRHTLKDGLHTVLLVGFLMLLWEPYYLMDVSFQLSFLVTIGLIIGVPPVNKLLPIQSPMLKGAFSISLVAQCISFPVSIYYFNQLSLLSLAANLCLVPVFSMVTMPAGTAALVVSFIYRPAGQAIAWVVAQVNDWVFVIVDLSSRWDAFQTIWASPTITWMAGYYLALASMVWGLLRIQQEHTAVEGPMLHAVKPNGARSKHSNTPSKGNVNGAVSWNWILNWSRSWIGNWKARSLPLPLACVSLLALFLYAYNPDRWKENGEGYVDFIDVGQGDSIMIRSPISRQIILIDGGGTLTFTKPGEEWKLRKDPFEVGKKLLVPLLKKRGVQRIDYLVISHQDADHIGGLQAVLEQIPVKQLIFNGTFKPGIAVEKLFQTALDKQVELVKVTAGNSLQVDPLTKLMVLHPIAEPFADVDDVEQRLENKMDSENEIMLENAIRIEKEQNGQSVVLMMDMAGTKWLFTGDMDQTSETAVAQMAAGLASFPTDGAAPPVPLANLLPMQQGSVDVLKVAHHGSKTSTSNTWLQAYQPKLAVISAGANNTYGHPHPLVVERLQQHGAQILRTDQMGEVQMIVRDGQIRIRTKLE</sequence>
<keyword evidence="2" id="KW-1003">Cell membrane</keyword>
<dbReference type="InterPro" id="IPR036866">
    <property type="entry name" value="RibonucZ/Hydroxyglut_hydro"/>
</dbReference>
<feature type="transmembrane region" description="Helical" evidence="9">
    <location>
        <begin position="50"/>
        <end position="67"/>
    </location>
</feature>
<keyword evidence="3 9" id="KW-0812">Transmembrane</keyword>
<feature type="domain" description="DUF4131" evidence="12">
    <location>
        <begin position="24"/>
        <end position="220"/>
    </location>
</feature>
<feature type="domain" description="Metallo-beta-lactamase" evidence="10">
    <location>
        <begin position="625"/>
        <end position="893"/>
    </location>
</feature>
<dbReference type="InterPro" id="IPR035681">
    <property type="entry name" value="ComA-like_MBL"/>
</dbReference>
<evidence type="ECO:0000259" key="12">
    <source>
        <dbReference type="Pfam" id="PF13567"/>
    </source>
</evidence>
<keyword evidence="4 9" id="KW-1133">Transmembrane helix</keyword>
<evidence type="ECO:0000259" key="11">
    <source>
        <dbReference type="Pfam" id="PF03772"/>
    </source>
</evidence>
<comment type="caution">
    <text evidence="13">The sequence shown here is derived from an EMBL/GenBank/DDBJ whole genome shotgun (WGS) entry which is preliminary data.</text>
</comment>
<evidence type="ECO:0000256" key="8">
    <source>
        <dbReference type="ARBA" id="ARBA00048505"/>
    </source>
</evidence>
<dbReference type="EMBL" id="JAAOIW010000004">
    <property type="protein sequence ID" value="NHN30972.1"/>
    <property type="molecule type" value="Genomic_DNA"/>
</dbReference>
<dbReference type="NCBIfam" id="TIGR00360">
    <property type="entry name" value="ComEC_N-term"/>
    <property type="match status" value="1"/>
</dbReference>
<dbReference type="PANTHER" id="PTHR30619">
    <property type="entry name" value="DNA INTERNALIZATION/COMPETENCE PROTEIN COMEC/REC2"/>
    <property type="match status" value="1"/>
</dbReference>
<evidence type="ECO:0000259" key="10">
    <source>
        <dbReference type="Pfam" id="PF00753"/>
    </source>
</evidence>
<dbReference type="InterPro" id="IPR001279">
    <property type="entry name" value="Metallo-B-lactamas"/>
</dbReference>
<evidence type="ECO:0000256" key="2">
    <source>
        <dbReference type="ARBA" id="ARBA00022475"/>
    </source>
</evidence>
<dbReference type="Proteomes" id="UP001165962">
    <property type="component" value="Unassembled WGS sequence"/>
</dbReference>
<dbReference type="PANTHER" id="PTHR30619:SF7">
    <property type="entry name" value="BETA-LACTAMASE DOMAIN PROTEIN"/>
    <property type="match status" value="1"/>
</dbReference>
<evidence type="ECO:0000313" key="14">
    <source>
        <dbReference type="Proteomes" id="UP001165962"/>
    </source>
</evidence>
<dbReference type="Gene3D" id="3.60.15.10">
    <property type="entry name" value="Ribonuclease Z/Hydroxyacylglutathione hydrolase-like"/>
    <property type="match status" value="1"/>
</dbReference>
<evidence type="ECO:0000313" key="13">
    <source>
        <dbReference type="EMBL" id="NHN30972.1"/>
    </source>
</evidence>
<dbReference type="CDD" id="cd07731">
    <property type="entry name" value="ComA-like_MBL-fold"/>
    <property type="match status" value="1"/>
</dbReference>
<name>A0ABX0J7Y1_9BACL</name>
<comment type="subcellular location">
    <subcellularLocation>
        <location evidence="1">Cell membrane</location>
        <topology evidence="1">Multi-pass membrane protein</topology>
    </subcellularLocation>
</comment>
<dbReference type="InterPro" id="IPR004477">
    <property type="entry name" value="ComEC_N"/>
</dbReference>
<gene>
    <name evidence="13" type="ORF">G9U52_14125</name>
</gene>
<keyword evidence="14" id="KW-1185">Reference proteome</keyword>
<feature type="transmembrane region" description="Helical" evidence="9">
    <location>
        <begin position="513"/>
        <end position="531"/>
    </location>
</feature>
<feature type="transmembrane region" description="Helical" evidence="9">
    <location>
        <begin position="417"/>
        <end position="437"/>
    </location>
</feature>
<comment type="catalytic activity">
    <reaction evidence="8">
        <text>3',5'-cyclic UMP + H2O = UMP + H(+)</text>
        <dbReference type="Rhea" id="RHEA:70575"/>
        <dbReference type="ChEBI" id="CHEBI:15377"/>
        <dbReference type="ChEBI" id="CHEBI:15378"/>
        <dbReference type="ChEBI" id="CHEBI:57865"/>
        <dbReference type="ChEBI" id="CHEBI:184387"/>
    </reaction>
    <physiologicalReaction direction="left-to-right" evidence="8">
        <dbReference type="Rhea" id="RHEA:70576"/>
    </physiologicalReaction>
</comment>
<dbReference type="Pfam" id="PF00753">
    <property type="entry name" value="Lactamase_B"/>
    <property type="match status" value="1"/>
</dbReference>
<evidence type="ECO:0000256" key="1">
    <source>
        <dbReference type="ARBA" id="ARBA00004651"/>
    </source>
</evidence>
<comment type="catalytic activity">
    <reaction evidence="6">
        <text>3',5'-cyclic CMP + H2O = CMP + H(+)</text>
        <dbReference type="Rhea" id="RHEA:72675"/>
        <dbReference type="ChEBI" id="CHEBI:15377"/>
        <dbReference type="ChEBI" id="CHEBI:15378"/>
        <dbReference type="ChEBI" id="CHEBI:58003"/>
        <dbReference type="ChEBI" id="CHEBI:60377"/>
    </reaction>
    <physiologicalReaction direction="left-to-right" evidence="6">
        <dbReference type="Rhea" id="RHEA:72676"/>
    </physiologicalReaction>
</comment>
<evidence type="ECO:0000256" key="4">
    <source>
        <dbReference type="ARBA" id="ARBA00022989"/>
    </source>
</evidence>